<dbReference type="GeneID" id="19208964"/>
<evidence type="ECO:0000313" key="3">
    <source>
        <dbReference type="Proteomes" id="UP000053558"/>
    </source>
</evidence>
<keyword evidence="3" id="KW-1185">Reference proteome</keyword>
<proteinExistence type="predicted"/>
<sequence>MSTASLEQEIVQAASSTREVSLICGYDYLLNLEDEVRFIWMRYLGLLFVMCFGLVFATQVLILVIIFLLQGCQFFDGVMTQAFSLSILAPQPLYQITSGEVHYPTLLSWHLTFFFVASSRFDVANSVTRSNQPYMGNCTRQSSILLRALVGNVFSTLAAMVSASITEAPSLEESFIVAVLYYIAQTVLLTMECCHLLPSVCSAPKMHPPLPVRRAREGRALVERGMRRMSSEAWSTMPVQVESTALRGDFIAFHRECNRNGNGSFEDLGIAMFGRR</sequence>
<gene>
    <name evidence="2" type="ORF">CONPUDRAFT_71847</name>
</gene>
<feature type="transmembrane region" description="Helical" evidence="1">
    <location>
        <begin position="43"/>
        <end position="69"/>
    </location>
</feature>
<keyword evidence="1" id="KW-0812">Transmembrane</keyword>
<organism evidence="2 3">
    <name type="scientific">Coniophora puteana (strain RWD-64-598)</name>
    <name type="common">Brown rot fungus</name>
    <dbReference type="NCBI Taxonomy" id="741705"/>
    <lineage>
        <taxon>Eukaryota</taxon>
        <taxon>Fungi</taxon>
        <taxon>Dikarya</taxon>
        <taxon>Basidiomycota</taxon>
        <taxon>Agaricomycotina</taxon>
        <taxon>Agaricomycetes</taxon>
        <taxon>Agaricomycetidae</taxon>
        <taxon>Boletales</taxon>
        <taxon>Coniophorineae</taxon>
        <taxon>Coniophoraceae</taxon>
        <taxon>Coniophora</taxon>
    </lineage>
</organism>
<reference evidence="3" key="1">
    <citation type="journal article" date="2012" name="Science">
        <title>The Paleozoic origin of enzymatic lignin decomposition reconstructed from 31 fungal genomes.</title>
        <authorList>
            <person name="Floudas D."/>
            <person name="Binder M."/>
            <person name="Riley R."/>
            <person name="Barry K."/>
            <person name="Blanchette R.A."/>
            <person name="Henrissat B."/>
            <person name="Martinez A.T."/>
            <person name="Otillar R."/>
            <person name="Spatafora J.W."/>
            <person name="Yadav J.S."/>
            <person name="Aerts A."/>
            <person name="Benoit I."/>
            <person name="Boyd A."/>
            <person name="Carlson A."/>
            <person name="Copeland A."/>
            <person name="Coutinho P.M."/>
            <person name="de Vries R.P."/>
            <person name="Ferreira P."/>
            <person name="Findley K."/>
            <person name="Foster B."/>
            <person name="Gaskell J."/>
            <person name="Glotzer D."/>
            <person name="Gorecki P."/>
            <person name="Heitman J."/>
            <person name="Hesse C."/>
            <person name="Hori C."/>
            <person name="Igarashi K."/>
            <person name="Jurgens J.A."/>
            <person name="Kallen N."/>
            <person name="Kersten P."/>
            <person name="Kohler A."/>
            <person name="Kuees U."/>
            <person name="Kumar T.K.A."/>
            <person name="Kuo A."/>
            <person name="LaButti K."/>
            <person name="Larrondo L.F."/>
            <person name="Lindquist E."/>
            <person name="Ling A."/>
            <person name="Lombard V."/>
            <person name="Lucas S."/>
            <person name="Lundell T."/>
            <person name="Martin R."/>
            <person name="McLaughlin D.J."/>
            <person name="Morgenstern I."/>
            <person name="Morin E."/>
            <person name="Murat C."/>
            <person name="Nagy L.G."/>
            <person name="Nolan M."/>
            <person name="Ohm R.A."/>
            <person name="Patyshakuliyeva A."/>
            <person name="Rokas A."/>
            <person name="Ruiz-Duenas F.J."/>
            <person name="Sabat G."/>
            <person name="Salamov A."/>
            <person name="Samejima M."/>
            <person name="Schmutz J."/>
            <person name="Slot J.C."/>
            <person name="St John F."/>
            <person name="Stenlid J."/>
            <person name="Sun H."/>
            <person name="Sun S."/>
            <person name="Syed K."/>
            <person name="Tsang A."/>
            <person name="Wiebenga A."/>
            <person name="Young D."/>
            <person name="Pisabarro A."/>
            <person name="Eastwood D.C."/>
            <person name="Martin F."/>
            <person name="Cullen D."/>
            <person name="Grigoriev I.V."/>
            <person name="Hibbett D.S."/>
        </authorList>
    </citation>
    <scope>NUCLEOTIDE SEQUENCE [LARGE SCALE GENOMIC DNA]</scope>
    <source>
        <strain evidence="3">RWD-64-598 SS2</strain>
    </source>
</reference>
<keyword evidence="1" id="KW-0472">Membrane</keyword>
<feature type="transmembrane region" description="Helical" evidence="1">
    <location>
        <begin position="144"/>
        <end position="163"/>
    </location>
</feature>
<evidence type="ECO:0000256" key="1">
    <source>
        <dbReference type="SAM" id="Phobius"/>
    </source>
</evidence>
<comment type="caution">
    <text evidence="2">The sequence shown here is derived from an EMBL/GenBank/DDBJ whole genome shotgun (WGS) entry which is preliminary data.</text>
</comment>
<feature type="transmembrane region" description="Helical" evidence="1">
    <location>
        <begin position="175"/>
        <end position="197"/>
    </location>
</feature>
<name>A0A5M3MVV2_CONPW</name>
<protein>
    <submittedName>
        <fullName evidence="2">Uncharacterized protein</fullName>
    </submittedName>
</protein>
<keyword evidence="1" id="KW-1133">Transmembrane helix</keyword>
<evidence type="ECO:0000313" key="2">
    <source>
        <dbReference type="EMBL" id="EIW83256.1"/>
    </source>
</evidence>
<dbReference type="AlphaFoldDB" id="A0A5M3MVV2"/>
<dbReference type="RefSeq" id="XP_007766464.1">
    <property type="nucleotide sequence ID" value="XM_007768274.1"/>
</dbReference>
<dbReference type="Proteomes" id="UP000053558">
    <property type="component" value="Unassembled WGS sequence"/>
</dbReference>
<dbReference type="KEGG" id="cput:CONPUDRAFT_71847"/>
<dbReference type="EMBL" id="JH711576">
    <property type="protein sequence ID" value="EIW83256.1"/>
    <property type="molecule type" value="Genomic_DNA"/>
</dbReference>
<accession>A0A5M3MVV2</accession>
<feature type="transmembrane region" description="Helical" evidence="1">
    <location>
        <begin position="106"/>
        <end position="123"/>
    </location>
</feature>